<feature type="transmembrane region" description="Helical" evidence="2">
    <location>
        <begin position="26"/>
        <end position="44"/>
    </location>
</feature>
<dbReference type="SUPFAM" id="SSF48371">
    <property type="entry name" value="ARM repeat"/>
    <property type="match status" value="1"/>
</dbReference>
<evidence type="ECO:0000256" key="2">
    <source>
        <dbReference type="SAM" id="Phobius"/>
    </source>
</evidence>
<gene>
    <name evidence="3" type="ORF">HRJ53_25650</name>
</gene>
<evidence type="ECO:0000256" key="1">
    <source>
        <dbReference type="ARBA" id="ARBA00022737"/>
    </source>
</evidence>
<dbReference type="Pfam" id="PF02985">
    <property type="entry name" value="HEAT"/>
    <property type="match status" value="1"/>
</dbReference>
<evidence type="ECO:0000313" key="3">
    <source>
        <dbReference type="EMBL" id="MBA0088385.1"/>
    </source>
</evidence>
<evidence type="ECO:0000313" key="4">
    <source>
        <dbReference type="Proteomes" id="UP000567293"/>
    </source>
</evidence>
<dbReference type="AlphaFoldDB" id="A0A7V8NVP6"/>
<reference evidence="3" key="1">
    <citation type="submission" date="2020-06" db="EMBL/GenBank/DDBJ databases">
        <title>Legume-microbial interactions unlock mineral nutrients during tropical forest succession.</title>
        <authorList>
            <person name="Epihov D.Z."/>
        </authorList>
    </citation>
    <scope>NUCLEOTIDE SEQUENCE [LARGE SCALE GENOMIC DNA]</scope>
    <source>
        <strain evidence="3">Pan2503</strain>
    </source>
</reference>
<protein>
    <submittedName>
        <fullName evidence="3">Uncharacterized protein</fullName>
    </submittedName>
</protein>
<keyword evidence="4" id="KW-1185">Reference proteome</keyword>
<organism evidence="3 4">
    <name type="scientific">Candidatus Acidiferrum panamense</name>
    <dbReference type="NCBI Taxonomy" id="2741543"/>
    <lineage>
        <taxon>Bacteria</taxon>
        <taxon>Pseudomonadati</taxon>
        <taxon>Acidobacteriota</taxon>
        <taxon>Terriglobia</taxon>
        <taxon>Candidatus Acidiferrales</taxon>
        <taxon>Candidatus Acidiferrum</taxon>
    </lineage>
</organism>
<dbReference type="Gene3D" id="1.25.10.10">
    <property type="entry name" value="Leucine-rich Repeat Variant"/>
    <property type="match status" value="1"/>
</dbReference>
<proteinExistence type="predicted"/>
<dbReference type="InterPro" id="IPR011989">
    <property type="entry name" value="ARM-like"/>
</dbReference>
<keyword evidence="2" id="KW-1133">Transmembrane helix</keyword>
<keyword evidence="2" id="KW-0472">Membrane</keyword>
<dbReference type="InterPro" id="IPR016024">
    <property type="entry name" value="ARM-type_fold"/>
</dbReference>
<name>A0A7V8NVP6_9BACT</name>
<sequence>MTEASPPQTAPPSGQPPHGMATRTRLLFYFAAWLIVLLPFLFWWNSWFGRRLSDGQITQYLTDDQHPRHIQHALVQVGERITRHDSAARWYPELVRLSTHPVEEVRNTDAWVMGQDTTGSGFHEALLKMLQDSSPMVRGNAALSLVRFRDASGRAQIVALLEPVHIVAPFGGEIIDADRPGTAIHQGGIIAKLSYGYQQRTDLRSPISGRIRSLSAAAGASVAAGEQIAVVDPGDEQVWEALRALYIIGRAEDLPAIRPYERESRDISDRIREQALLADQAIRSRAAAQP</sequence>
<keyword evidence="1" id="KW-0677">Repeat</keyword>
<keyword evidence="2" id="KW-0812">Transmembrane</keyword>
<comment type="caution">
    <text evidence="3">The sequence shown here is derived from an EMBL/GenBank/DDBJ whole genome shotgun (WGS) entry which is preliminary data.</text>
</comment>
<dbReference type="InterPro" id="IPR000357">
    <property type="entry name" value="HEAT"/>
</dbReference>
<dbReference type="Proteomes" id="UP000567293">
    <property type="component" value="Unassembled WGS sequence"/>
</dbReference>
<dbReference type="EMBL" id="JACDQQ010002473">
    <property type="protein sequence ID" value="MBA0088385.1"/>
    <property type="molecule type" value="Genomic_DNA"/>
</dbReference>
<accession>A0A7V8NVP6</accession>